<gene>
    <name evidence="2" type="ORF">D7V20_13295</name>
</gene>
<accession>A0A3A8EPP6</accession>
<feature type="chain" id="PRO_5017427021" evidence="1">
    <location>
        <begin position="23"/>
        <end position="429"/>
    </location>
</feature>
<dbReference type="AlphaFoldDB" id="A0A3A8EPP6"/>
<comment type="caution">
    <text evidence="2">The sequence shown here is derived from an EMBL/GenBank/DDBJ whole genome shotgun (WGS) entry which is preliminary data.</text>
</comment>
<name>A0A3A8EPP6_9GAMM</name>
<proteinExistence type="predicted"/>
<dbReference type="OrthoDB" id="6703823at2"/>
<evidence type="ECO:0000313" key="2">
    <source>
        <dbReference type="EMBL" id="RKG36852.1"/>
    </source>
</evidence>
<dbReference type="Proteomes" id="UP000280405">
    <property type="component" value="Unassembled WGS sequence"/>
</dbReference>
<keyword evidence="3" id="KW-1185">Reference proteome</keyword>
<dbReference type="EMBL" id="RAXT01000033">
    <property type="protein sequence ID" value="RKG36852.1"/>
    <property type="molecule type" value="Genomic_DNA"/>
</dbReference>
<protein>
    <submittedName>
        <fullName evidence="2">SRPBCC family protein</fullName>
    </submittedName>
</protein>
<feature type="signal peptide" evidence="1">
    <location>
        <begin position="1"/>
        <end position="22"/>
    </location>
</feature>
<dbReference type="RefSeq" id="WP_120384683.1">
    <property type="nucleotide sequence ID" value="NZ_RAXT01000033.1"/>
</dbReference>
<evidence type="ECO:0000313" key="3">
    <source>
        <dbReference type="Proteomes" id="UP000280405"/>
    </source>
</evidence>
<evidence type="ECO:0000256" key="1">
    <source>
        <dbReference type="SAM" id="SignalP"/>
    </source>
</evidence>
<sequence length="429" mass="47714">MNTFHAIICLLLLSSISPISFAKLISWTDNIPSGIKPFDHNAQQVAAIAQDNILIYSHPAVKTALPTLKSNTQPLAKFSTAAIVVPVNSQDVAKILGNYTQYVGLFPTLKSAKVIEQAGNISQVKYRISIPTPIPVLNFNEDVVFQHQIGQNSISSLVIDAPIPYGLGKFEWFSLGDKKTLITLTQWGDLNQPQGFLFKQIISAFPELKLGVPQTTNAFILEALKNRLTTKKVTALNTGQFPNPQLNSAQVNKIAQVSANSQQPISIILNPSTVPYTHGRETLRFTTTYQYFKTPPQNMQKWTQPKSYKEVFPKQIKSITTSALNQQGQDAEFKVSVSLGVINIPFDFKMHFTYPKPTENNFYSNGGDLRFLKGQIQFFPQGNDTLLKMTTTIKVDEKAPFLLRAARSLPYHEMLPAVGANAIFVQKIK</sequence>
<reference evidence="2 3" key="1">
    <citation type="submission" date="2018-09" db="EMBL/GenBank/DDBJ databases">
        <title>The draft genome of Acinetobacter spp. strains.</title>
        <authorList>
            <person name="Qin J."/>
            <person name="Feng Y."/>
            <person name="Zong Z."/>
        </authorList>
    </citation>
    <scope>NUCLEOTIDE SEQUENCE [LARGE SCALE GENOMIC DNA]</scope>
    <source>
        <strain evidence="2 3">WCHAc060115</strain>
    </source>
</reference>
<keyword evidence="1" id="KW-0732">Signal</keyword>
<dbReference type="SUPFAM" id="SSF55961">
    <property type="entry name" value="Bet v1-like"/>
    <property type="match status" value="1"/>
</dbReference>
<organism evidence="2 3">
    <name type="scientific">Acinetobacter rongchengensis</name>
    <dbReference type="NCBI Taxonomy" id="2419601"/>
    <lineage>
        <taxon>Bacteria</taxon>
        <taxon>Pseudomonadati</taxon>
        <taxon>Pseudomonadota</taxon>
        <taxon>Gammaproteobacteria</taxon>
        <taxon>Moraxellales</taxon>
        <taxon>Moraxellaceae</taxon>
        <taxon>Acinetobacter</taxon>
    </lineage>
</organism>